<dbReference type="EMBL" id="AY880963">
    <property type="protein sequence ID" value="AAX68407.1"/>
    <property type="molecule type" value="Genomic_DNA"/>
</dbReference>
<evidence type="ECO:0000313" key="1">
    <source>
        <dbReference type="EMBL" id="AAX68407.1"/>
    </source>
</evidence>
<organism evidence="1">
    <name type="scientific">Clostera anachoreta granulovirus</name>
    <dbReference type="NCBI Taxonomy" id="283675"/>
    <lineage>
        <taxon>Viruses</taxon>
        <taxon>Viruses incertae sedis</taxon>
        <taxon>Naldaviricetes</taxon>
        <taxon>Lefavirales</taxon>
        <taxon>Baculoviridae</taxon>
        <taxon>Betabaculovirus</taxon>
        <taxon>Betabaculovirus clanachoretae</taxon>
    </lineage>
</organism>
<reference evidence="1" key="1">
    <citation type="submission" date="2004-12" db="EMBL/GenBank/DDBJ databases">
        <authorList>
            <person name="Zhang X."/>
            <person name="Liang Z."/>
            <person name="Peng H."/>
            <person name="Zhang Z."/>
        </authorList>
    </citation>
    <scope>NUCLEOTIDE SEQUENCE</scope>
</reference>
<name>Q0VHB4_9BBAC</name>
<reference evidence="1" key="2">
    <citation type="journal article" date="2006" name="Virus Res.">
        <title>Location and phylogenetic analysis of the region immediately upstream of the granulin gene of the Clostera anachoreta granulovirus.</title>
        <authorList>
            <person name="Zhang X.X."/>
            <person name="Liang Z.P."/>
            <person name="Peng H.Y."/>
            <person name="Zhang Z.X."/>
            <person name="Tang X.C."/>
            <person name="Zhao S.L."/>
            <person name="Xiao Y.Z."/>
            <person name="Zhang W.J."/>
        </authorList>
    </citation>
    <scope>NUCLEOTIDE SEQUENCE</scope>
</reference>
<accession>Q0VHB4</accession>
<sequence length="57" mass="6735">MKFFSVVFSEKAFTLVALGPVHTRDQSLCHPNHFVEHLLRFPGYKFCTYIVRRARHV</sequence>
<proteinExistence type="predicted"/>
<protein>
    <submittedName>
        <fullName evidence="1">Uncharacterized protein</fullName>
    </submittedName>
</protein>